<proteinExistence type="predicted"/>
<reference evidence="1" key="1">
    <citation type="submission" date="2021-03" db="EMBL/GenBank/DDBJ databases">
        <authorList>
            <consortium name="DOE Joint Genome Institute"/>
            <person name="Ahrendt S."/>
            <person name="Looney B.P."/>
            <person name="Miyauchi S."/>
            <person name="Morin E."/>
            <person name="Drula E."/>
            <person name="Courty P.E."/>
            <person name="Chicoki N."/>
            <person name="Fauchery L."/>
            <person name="Kohler A."/>
            <person name="Kuo A."/>
            <person name="Labutti K."/>
            <person name="Pangilinan J."/>
            <person name="Lipzen A."/>
            <person name="Riley R."/>
            <person name="Andreopoulos W."/>
            <person name="He G."/>
            <person name="Johnson J."/>
            <person name="Barry K.W."/>
            <person name="Grigoriev I.V."/>
            <person name="Nagy L."/>
            <person name="Hibbett D."/>
            <person name="Henrissat B."/>
            <person name="Matheny P.B."/>
            <person name="Labbe J."/>
            <person name="Martin F."/>
        </authorList>
    </citation>
    <scope>NUCLEOTIDE SEQUENCE</scope>
    <source>
        <strain evidence="1">HHB10654</strain>
    </source>
</reference>
<keyword evidence="2" id="KW-1185">Reference proteome</keyword>
<name>A0ACB8TIK8_9AGAM</name>
<accession>A0ACB8TIK8</accession>
<dbReference type="EMBL" id="MU277188">
    <property type="protein sequence ID" value="KAI0068314.1"/>
    <property type="molecule type" value="Genomic_DNA"/>
</dbReference>
<reference evidence="1" key="2">
    <citation type="journal article" date="2022" name="New Phytol.">
        <title>Evolutionary transition to the ectomycorrhizal habit in the genomes of a hyperdiverse lineage of mushroom-forming fungi.</title>
        <authorList>
            <person name="Looney B."/>
            <person name="Miyauchi S."/>
            <person name="Morin E."/>
            <person name="Drula E."/>
            <person name="Courty P.E."/>
            <person name="Kohler A."/>
            <person name="Kuo A."/>
            <person name="LaButti K."/>
            <person name="Pangilinan J."/>
            <person name="Lipzen A."/>
            <person name="Riley R."/>
            <person name="Andreopoulos W."/>
            <person name="He G."/>
            <person name="Johnson J."/>
            <person name="Nolan M."/>
            <person name="Tritt A."/>
            <person name="Barry K.W."/>
            <person name="Grigoriev I.V."/>
            <person name="Nagy L.G."/>
            <person name="Hibbett D."/>
            <person name="Henrissat B."/>
            <person name="Matheny P.B."/>
            <person name="Labbe J."/>
            <person name="Martin F.M."/>
        </authorList>
    </citation>
    <scope>NUCLEOTIDE SEQUENCE</scope>
    <source>
        <strain evidence="1">HHB10654</strain>
    </source>
</reference>
<dbReference type="Proteomes" id="UP000814140">
    <property type="component" value="Unassembled WGS sequence"/>
</dbReference>
<organism evidence="1 2">
    <name type="scientific">Artomyces pyxidatus</name>
    <dbReference type="NCBI Taxonomy" id="48021"/>
    <lineage>
        <taxon>Eukaryota</taxon>
        <taxon>Fungi</taxon>
        <taxon>Dikarya</taxon>
        <taxon>Basidiomycota</taxon>
        <taxon>Agaricomycotina</taxon>
        <taxon>Agaricomycetes</taxon>
        <taxon>Russulales</taxon>
        <taxon>Auriscalpiaceae</taxon>
        <taxon>Artomyces</taxon>
    </lineage>
</organism>
<gene>
    <name evidence="1" type="ORF">BV25DRAFT_1987115</name>
</gene>
<protein>
    <submittedName>
        <fullName evidence="1">Uncharacterized protein</fullName>
    </submittedName>
</protein>
<evidence type="ECO:0000313" key="1">
    <source>
        <dbReference type="EMBL" id="KAI0068314.1"/>
    </source>
</evidence>
<comment type="caution">
    <text evidence="1">The sequence shown here is derived from an EMBL/GenBank/DDBJ whole genome shotgun (WGS) entry which is preliminary data.</text>
</comment>
<sequence length="217" mass="23175">MSANIRELLGLSLSSHQIASHLSALSLIVSTCPTPTPEVKSYPDAVYFNYYALGISLLFVPINPYKPTTGLGRDDLNGDSLILDGIDIYNSPALSIPPDGAKTGRTASSPIYSPYPSFPLLLSLSPETKEGAPVRVSTFPVTQETTGKEFITAIGEPDRKGGGAGPSSGSIGIWVEWSKDGLMVEFGGEESRGPQAWERGKDAMWKVISIFPPKSQT</sequence>
<evidence type="ECO:0000313" key="2">
    <source>
        <dbReference type="Proteomes" id="UP000814140"/>
    </source>
</evidence>